<sequence>MKWLPGGWQRTQRIDERATVPRGRADRGTARLTAPGERIPEAARGGRRRPVLLGPGARDVDVSASSFRTFLLGGGISGLVAVLCAANLAYQGNSVGAWLLQLVSAVVFGYFLVGSRGMLNSRGFLFDRSGFYARTKGEVFGVAWDEIAAVGVSTLSFLQARRVVSPERRVALEFFPADPGFAERHPELDRWLVEEPPPMPDLPYERYRFYLPPISRLPKALEAAVQEVAGRKWIGQYRRELPVPVDA</sequence>
<dbReference type="EMBL" id="JNVU01000048">
    <property type="protein sequence ID" value="KEI43076.1"/>
    <property type="molecule type" value="Genomic_DNA"/>
</dbReference>
<accession>A0A073AUQ9</accession>
<evidence type="ECO:0000313" key="3">
    <source>
        <dbReference type="Proteomes" id="UP000031419"/>
    </source>
</evidence>
<dbReference type="AlphaFoldDB" id="A0A073AUQ9"/>
<dbReference type="RefSeq" id="WP_029720884.1">
    <property type="nucleotide sequence ID" value="NZ_JAJUIW010000001.1"/>
</dbReference>
<dbReference type="OrthoDB" id="3517652at2"/>
<protein>
    <submittedName>
        <fullName evidence="2">Uncharacterized protein</fullName>
    </submittedName>
</protein>
<gene>
    <name evidence="2" type="ORF">GU90_18285</name>
</gene>
<name>A0A073AUQ9_9PSEU</name>
<keyword evidence="1" id="KW-0472">Membrane</keyword>
<feature type="transmembrane region" description="Helical" evidence="1">
    <location>
        <begin position="70"/>
        <end position="89"/>
    </location>
</feature>
<keyword evidence="1" id="KW-0812">Transmembrane</keyword>
<comment type="caution">
    <text evidence="2">The sequence shown here is derived from an EMBL/GenBank/DDBJ whole genome shotgun (WGS) entry which is preliminary data.</text>
</comment>
<evidence type="ECO:0000256" key="1">
    <source>
        <dbReference type="SAM" id="Phobius"/>
    </source>
</evidence>
<dbReference type="eggNOG" id="ENOG5033PZB">
    <property type="taxonomic scope" value="Bacteria"/>
</dbReference>
<feature type="transmembrane region" description="Helical" evidence="1">
    <location>
        <begin position="95"/>
        <end position="113"/>
    </location>
</feature>
<dbReference type="Proteomes" id="UP000031419">
    <property type="component" value="Unassembled WGS sequence"/>
</dbReference>
<keyword evidence="1" id="KW-1133">Transmembrane helix</keyword>
<reference evidence="2 3" key="1">
    <citation type="submission" date="2014-06" db="EMBL/GenBank/DDBJ databases">
        <title>Saccharopolyspora rectivirgula DSM-43113 Genome sequencing.</title>
        <authorList>
            <person name="Barrera C."/>
            <person name="Millon L."/>
            <person name="Rognon B."/>
            <person name="Zaugg C."/>
            <person name="Monod M."/>
        </authorList>
    </citation>
    <scope>NUCLEOTIDE SEQUENCE [LARGE SCALE GENOMIC DNA]</scope>
    <source>
        <strain evidence="2 3">DSM 43113</strain>
    </source>
</reference>
<keyword evidence="3" id="KW-1185">Reference proteome</keyword>
<evidence type="ECO:0000313" key="2">
    <source>
        <dbReference type="EMBL" id="KEI43076.1"/>
    </source>
</evidence>
<proteinExistence type="predicted"/>
<organism evidence="2 3">
    <name type="scientific">Saccharopolyspora rectivirgula</name>
    <dbReference type="NCBI Taxonomy" id="28042"/>
    <lineage>
        <taxon>Bacteria</taxon>
        <taxon>Bacillati</taxon>
        <taxon>Actinomycetota</taxon>
        <taxon>Actinomycetes</taxon>
        <taxon>Pseudonocardiales</taxon>
        <taxon>Pseudonocardiaceae</taxon>
        <taxon>Saccharopolyspora</taxon>
    </lineage>
</organism>